<evidence type="ECO:0000256" key="6">
    <source>
        <dbReference type="PROSITE-ProRule" id="PRU01091"/>
    </source>
</evidence>
<dbReference type="EMBL" id="JAUSZI010000002">
    <property type="protein sequence ID" value="MDQ1026928.1"/>
    <property type="molecule type" value="Genomic_DNA"/>
</dbReference>
<dbReference type="PANTHER" id="PTHR35807:SF1">
    <property type="entry name" value="TRANSCRIPTIONAL REGULATOR REDD"/>
    <property type="match status" value="1"/>
</dbReference>
<evidence type="ECO:0000256" key="5">
    <source>
        <dbReference type="ARBA" id="ARBA00023163"/>
    </source>
</evidence>
<dbReference type="PRINTS" id="PR00364">
    <property type="entry name" value="DISEASERSIST"/>
</dbReference>
<dbReference type="InterPro" id="IPR051677">
    <property type="entry name" value="AfsR-DnrI-RedD_regulator"/>
</dbReference>
<dbReference type="SMART" id="SM00862">
    <property type="entry name" value="Trans_reg_C"/>
    <property type="match status" value="1"/>
</dbReference>
<dbReference type="CDD" id="cd15831">
    <property type="entry name" value="BTAD"/>
    <property type="match status" value="1"/>
</dbReference>
<evidence type="ECO:0000313" key="8">
    <source>
        <dbReference type="EMBL" id="MDQ1026928.1"/>
    </source>
</evidence>
<evidence type="ECO:0000256" key="4">
    <source>
        <dbReference type="ARBA" id="ARBA00023125"/>
    </source>
</evidence>
<comment type="similarity">
    <text evidence="1">Belongs to the AfsR/DnrI/RedD regulatory family.</text>
</comment>
<dbReference type="InterPro" id="IPR005158">
    <property type="entry name" value="BTAD"/>
</dbReference>
<dbReference type="PROSITE" id="PS51755">
    <property type="entry name" value="OMPR_PHOB"/>
    <property type="match status" value="1"/>
</dbReference>
<gene>
    <name evidence="8" type="ORF">QF035_004510</name>
</gene>
<dbReference type="Pfam" id="PF00486">
    <property type="entry name" value="Trans_reg_C"/>
    <property type="match status" value="1"/>
</dbReference>
<dbReference type="Proteomes" id="UP001230328">
    <property type="component" value="Unassembled WGS sequence"/>
</dbReference>
<sequence length="618" mass="66271">MEFQLLGPVEARDGGRHIALSGSKVHTVLAVLLLARGRVVSDGRLSELLWGWDPPVTMSAQIYTYISRLRKLLGPGVRLVRRQPGYQLIADGALVDVAEFERLERLGQRALEEQRYTEAAESLRNALDLWQGSALANVTPFLAEAELPRLEEARVNALEHRIEADLALGRHEGLVSELTGLVSEFPVRERLRAQLMTALYRCGRQAEAMHSYHEGRQVLAEELGVDPGADLTDTYQAVLSGGLTRPAPGPTTGLAARATAGPTAVPGAAAPPVMIPPAIADFTGREREFADLCAQLAPAPAHRRSAFRARRLVITGMAGVGKTTLAVQVAHAVAGDFPDGLLHARLHHDDRTVKDSGAVLTQLLRALGETDDVLAPGGRQARLDDLVRRYRTRTAGRRLLIVLDDAAGDLQLDALLPATADAAVLITSRNRLPTVPGSRTVSLEPMGTGESLALVAAIAGGGRITAEPEAVHAVVEACAGLPLALRTVATRLAARPHRPAARLARRLADPTCRFEELRVGGLDVGRTLASALRGRPARERELIGRLAPYGGESLTASDAALLLGLSEEVAEEFLERLVEGSLLELDGIDTAGEPRYRFHELTRLVAVAQQARPLSRAS</sequence>
<evidence type="ECO:0000256" key="2">
    <source>
        <dbReference type="ARBA" id="ARBA00023012"/>
    </source>
</evidence>
<organism evidence="8 9">
    <name type="scientific">Streptomyces umbrinus</name>
    <dbReference type="NCBI Taxonomy" id="67370"/>
    <lineage>
        <taxon>Bacteria</taxon>
        <taxon>Bacillati</taxon>
        <taxon>Actinomycetota</taxon>
        <taxon>Actinomycetes</taxon>
        <taxon>Kitasatosporales</taxon>
        <taxon>Streptomycetaceae</taxon>
        <taxon>Streptomyces</taxon>
        <taxon>Streptomyces phaeochromogenes group</taxon>
    </lineage>
</organism>
<dbReference type="RefSeq" id="WP_307522248.1">
    <property type="nucleotide sequence ID" value="NZ_JAUSZI010000002.1"/>
</dbReference>
<dbReference type="InterPro" id="IPR001867">
    <property type="entry name" value="OmpR/PhoB-type_DNA-bd"/>
</dbReference>
<dbReference type="Pfam" id="PF13191">
    <property type="entry name" value="AAA_16"/>
    <property type="match status" value="1"/>
</dbReference>
<keyword evidence="3" id="KW-0805">Transcription regulation</keyword>
<dbReference type="Pfam" id="PF03704">
    <property type="entry name" value="BTAD"/>
    <property type="match status" value="1"/>
</dbReference>
<accession>A0ABU0STR1</accession>
<proteinExistence type="inferred from homology"/>
<dbReference type="Gene3D" id="1.10.10.10">
    <property type="entry name" value="Winged helix-like DNA-binding domain superfamily/Winged helix DNA-binding domain"/>
    <property type="match status" value="1"/>
</dbReference>
<reference evidence="8 9" key="1">
    <citation type="submission" date="2023-07" db="EMBL/GenBank/DDBJ databases">
        <title>Comparative genomics of wheat-associated soil bacteria to identify genetic determinants of phenazine resistance.</title>
        <authorList>
            <person name="Mouncey N."/>
        </authorList>
    </citation>
    <scope>NUCLEOTIDE SEQUENCE [LARGE SCALE GENOMIC DNA]</scope>
    <source>
        <strain evidence="8 9">V2I4</strain>
    </source>
</reference>
<dbReference type="InterPro" id="IPR016032">
    <property type="entry name" value="Sig_transdc_resp-reg_C-effctor"/>
</dbReference>
<evidence type="ECO:0000313" key="9">
    <source>
        <dbReference type="Proteomes" id="UP001230328"/>
    </source>
</evidence>
<dbReference type="SMART" id="SM01043">
    <property type="entry name" value="BTAD"/>
    <property type="match status" value="1"/>
</dbReference>
<evidence type="ECO:0000256" key="3">
    <source>
        <dbReference type="ARBA" id="ARBA00023015"/>
    </source>
</evidence>
<dbReference type="InterPro" id="IPR041664">
    <property type="entry name" value="AAA_16"/>
</dbReference>
<name>A0ABU0STR1_9ACTN</name>
<keyword evidence="9" id="KW-1185">Reference proteome</keyword>
<protein>
    <submittedName>
        <fullName evidence="8">DNA-binding SARP family transcriptional activator</fullName>
    </submittedName>
</protein>
<keyword evidence="5" id="KW-0804">Transcription</keyword>
<keyword evidence="4 6" id="KW-0238">DNA-binding</keyword>
<evidence type="ECO:0000259" key="7">
    <source>
        <dbReference type="PROSITE" id="PS51755"/>
    </source>
</evidence>
<dbReference type="GO" id="GO:0003677">
    <property type="term" value="F:DNA binding"/>
    <property type="evidence" value="ECO:0007669"/>
    <property type="project" value="UniProtKB-KW"/>
</dbReference>
<keyword evidence="2" id="KW-0902">Two-component regulatory system</keyword>
<dbReference type="InterPro" id="IPR027417">
    <property type="entry name" value="P-loop_NTPase"/>
</dbReference>
<dbReference type="Gene3D" id="1.25.40.10">
    <property type="entry name" value="Tetratricopeptide repeat domain"/>
    <property type="match status" value="1"/>
</dbReference>
<comment type="caution">
    <text evidence="8">The sequence shown here is derived from an EMBL/GenBank/DDBJ whole genome shotgun (WGS) entry which is preliminary data.</text>
</comment>
<dbReference type="InterPro" id="IPR036388">
    <property type="entry name" value="WH-like_DNA-bd_sf"/>
</dbReference>
<dbReference type="InterPro" id="IPR011990">
    <property type="entry name" value="TPR-like_helical_dom_sf"/>
</dbReference>
<dbReference type="SUPFAM" id="SSF46894">
    <property type="entry name" value="C-terminal effector domain of the bipartite response regulators"/>
    <property type="match status" value="1"/>
</dbReference>
<dbReference type="SUPFAM" id="SSF48452">
    <property type="entry name" value="TPR-like"/>
    <property type="match status" value="1"/>
</dbReference>
<dbReference type="Gene3D" id="3.40.50.300">
    <property type="entry name" value="P-loop containing nucleotide triphosphate hydrolases"/>
    <property type="match status" value="1"/>
</dbReference>
<dbReference type="PANTHER" id="PTHR35807">
    <property type="entry name" value="TRANSCRIPTIONAL REGULATOR REDD-RELATED"/>
    <property type="match status" value="1"/>
</dbReference>
<feature type="domain" description="OmpR/PhoB-type" evidence="7">
    <location>
        <begin position="1"/>
        <end position="90"/>
    </location>
</feature>
<dbReference type="SUPFAM" id="SSF52540">
    <property type="entry name" value="P-loop containing nucleoside triphosphate hydrolases"/>
    <property type="match status" value="1"/>
</dbReference>
<feature type="DNA-binding region" description="OmpR/PhoB-type" evidence="6">
    <location>
        <begin position="1"/>
        <end position="90"/>
    </location>
</feature>
<evidence type="ECO:0000256" key="1">
    <source>
        <dbReference type="ARBA" id="ARBA00005820"/>
    </source>
</evidence>